<keyword evidence="5 6" id="KW-0067">ATP-binding</keyword>
<dbReference type="AlphaFoldDB" id="A0A814F4R5"/>
<keyword evidence="1 7" id="KW-0723">Serine/threonine-protein kinase</keyword>
<dbReference type="InterPro" id="IPR008271">
    <property type="entry name" value="Ser/Thr_kinase_AS"/>
</dbReference>
<feature type="domain" description="Protein kinase" evidence="8">
    <location>
        <begin position="47"/>
        <end position="360"/>
    </location>
</feature>
<dbReference type="Proteomes" id="UP000663844">
    <property type="component" value="Unassembled WGS sequence"/>
</dbReference>
<dbReference type="PROSITE" id="PS00108">
    <property type="entry name" value="PROTEIN_KINASE_ST"/>
    <property type="match status" value="1"/>
</dbReference>
<dbReference type="InterPro" id="IPR017441">
    <property type="entry name" value="Protein_kinase_ATP_BS"/>
</dbReference>
<dbReference type="GO" id="GO:0004674">
    <property type="term" value="F:protein serine/threonine kinase activity"/>
    <property type="evidence" value="ECO:0007669"/>
    <property type="project" value="UniProtKB-KW"/>
</dbReference>
<sequence length="429" mass="48984">MPRDTNHSSIYDDLNRDGSRRRYASILPPANTNIIVDGHVFHLGSRYSLPKMIGSGAYGQVISAYDALLQRKVAIKKIKLPQINAVEAKLFYSRSLREICILTPLKHDNILQVLDCYTPATSAEQMREIYLVTNLMRLDLHQLIKMNNKRPADKRIITHSHIPHFLYQLLRALKFIHSAKVLHRDLKPNNIFVDLDGHLRIGDFGLARVPEEEANTPMTGYVCTRWYRAPELMLCDGTYTSAIDMWSVGCILGELIFGQPLFPGRHYLDQLRLVVEHRCGSLGFLAHEHKLAYPTITDRSLNVLRRVLSQCSTYHPRPFLSSETIVPHLDETAFILLDRLLLMDPHKRLTAEDALSSSLFNNYRKDAGGEPSSEEAFQLDLSPYQLSDIRAMLFQKVQLVHQQLHDKALILNEQATMAANINGEKMDCY</sequence>
<dbReference type="EMBL" id="CAJOAY010001284">
    <property type="protein sequence ID" value="CAF3821878.1"/>
    <property type="molecule type" value="Genomic_DNA"/>
</dbReference>
<dbReference type="SMART" id="SM00220">
    <property type="entry name" value="S_TKc"/>
    <property type="match status" value="1"/>
</dbReference>
<evidence type="ECO:0000313" key="13">
    <source>
        <dbReference type="EMBL" id="CAF1467954.1"/>
    </source>
</evidence>
<dbReference type="EMBL" id="CAJNOG010000382">
    <property type="protein sequence ID" value="CAF1211154.1"/>
    <property type="molecule type" value="Genomic_DNA"/>
</dbReference>
<dbReference type="Proteomes" id="UP000663891">
    <property type="component" value="Unassembled WGS sequence"/>
</dbReference>
<name>A0A814F4R5_9BILA</name>
<evidence type="ECO:0000313" key="16">
    <source>
        <dbReference type="EMBL" id="CAF1647379.1"/>
    </source>
</evidence>
<dbReference type="FunFam" id="1.10.510.10:FF:000624">
    <property type="entry name" value="Mitogen-activated protein kinase"/>
    <property type="match status" value="1"/>
</dbReference>
<dbReference type="Proteomes" id="UP000663877">
    <property type="component" value="Unassembled WGS sequence"/>
</dbReference>
<feature type="binding site" evidence="6">
    <location>
        <position position="77"/>
    </location>
    <ligand>
        <name>ATP</name>
        <dbReference type="ChEBI" id="CHEBI:30616"/>
    </ligand>
</feature>
<evidence type="ECO:0000256" key="7">
    <source>
        <dbReference type="RuleBase" id="RU000304"/>
    </source>
</evidence>
<dbReference type="EMBL" id="CAJNOE010000395">
    <property type="protein sequence ID" value="CAF1192950.1"/>
    <property type="molecule type" value="Genomic_DNA"/>
</dbReference>
<dbReference type="SUPFAM" id="SSF56112">
    <property type="entry name" value="Protein kinase-like (PK-like)"/>
    <property type="match status" value="1"/>
</dbReference>
<dbReference type="EMBL" id="CAJNON010000236">
    <property type="protein sequence ID" value="CAF1130322.1"/>
    <property type="molecule type" value="Genomic_DNA"/>
</dbReference>
<keyword evidence="3 6" id="KW-0547">Nucleotide-binding</keyword>
<dbReference type="Proteomes" id="UP000663860">
    <property type="component" value="Unassembled WGS sequence"/>
</dbReference>
<dbReference type="PANTHER" id="PTHR24055">
    <property type="entry name" value="MITOGEN-ACTIVATED PROTEIN KINASE"/>
    <property type="match status" value="1"/>
</dbReference>
<evidence type="ECO:0000313" key="20">
    <source>
        <dbReference type="Proteomes" id="UP000663832"/>
    </source>
</evidence>
<evidence type="ECO:0000313" key="12">
    <source>
        <dbReference type="EMBL" id="CAF1211154.1"/>
    </source>
</evidence>
<dbReference type="EMBL" id="CAJNOM010003596">
    <property type="protein sequence ID" value="CAF1647379.1"/>
    <property type="molecule type" value="Genomic_DNA"/>
</dbReference>
<evidence type="ECO:0000256" key="1">
    <source>
        <dbReference type="ARBA" id="ARBA00022527"/>
    </source>
</evidence>
<comment type="similarity">
    <text evidence="7">Belongs to the protein kinase superfamily.</text>
</comment>
<keyword evidence="4" id="KW-0418">Kinase</keyword>
<dbReference type="PROSITE" id="PS50011">
    <property type="entry name" value="PROTEIN_KINASE_DOM"/>
    <property type="match status" value="1"/>
</dbReference>
<dbReference type="EMBL" id="CAJOBB010000282">
    <property type="protein sequence ID" value="CAF3638541.1"/>
    <property type="molecule type" value="Genomic_DNA"/>
</dbReference>
<dbReference type="OrthoDB" id="9990227at2759"/>
<dbReference type="EMBL" id="CAJOAZ010000364">
    <property type="protein sequence ID" value="CAF3628288.1"/>
    <property type="molecule type" value="Genomic_DNA"/>
</dbReference>
<proteinExistence type="inferred from homology"/>
<evidence type="ECO:0000313" key="15">
    <source>
        <dbReference type="EMBL" id="CAF1511270.1"/>
    </source>
</evidence>
<keyword evidence="2" id="KW-0808">Transferase</keyword>
<gene>
    <name evidence="9" type="ORF">BJG266_LOCUS14714</name>
    <name evidence="15" type="ORF">BJG266_LOCUS43736</name>
    <name evidence="11" type="ORF">IZO911_LOCUS28152</name>
    <name evidence="12" type="ORF">JYZ213_LOCUS27462</name>
    <name evidence="18" type="ORF">KXQ929_LOCUS7060</name>
    <name evidence="19" type="ORF">OKA104_LOCUS19731</name>
    <name evidence="17" type="ORF">OXD698_LOCUS7804</name>
    <name evidence="13" type="ORF">QVE165_LOCUS41380</name>
    <name evidence="14" type="ORF">QVE165_LOCUS41523</name>
    <name evidence="16" type="ORF">QVE165_LOCUS60666</name>
    <name evidence="10" type="ORF">VCS650_LOCUS21693</name>
</gene>
<keyword evidence="20" id="KW-1185">Reference proteome</keyword>
<evidence type="ECO:0000256" key="6">
    <source>
        <dbReference type="PROSITE-ProRule" id="PRU10141"/>
    </source>
</evidence>
<evidence type="ECO:0000313" key="18">
    <source>
        <dbReference type="EMBL" id="CAF3638541.1"/>
    </source>
</evidence>
<dbReference type="EMBL" id="CAJNOM010000496">
    <property type="protein sequence ID" value="CAF1470060.1"/>
    <property type="molecule type" value="Genomic_DNA"/>
</dbReference>
<dbReference type="EMBL" id="CAJNOI010003250">
    <property type="protein sequence ID" value="CAF1511270.1"/>
    <property type="molecule type" value="Genomic_DNA"/>
</dbReference>
<dbReference type="GO" id="GO:0005524">
    <property type="term" value="F:ATP binding"/>
    <property type="evidence" value="ECO:0007669"/>
    <property type="project" value="UniProtKB-UniRule"/>
</dbReference>
<dbReference type="InterPro" id="IPR050117">
    <property type="entry name" value="MAPK"/>
</dbReference>
<evidence type="ECO:0000313" key="14">
    <source>
        <dbReference type="EMBL" id="CAF1470060.1"/>
    </source>
</evidence>
<evidence type="ECO:0000313" key="9">
    <source>
        <dbReference type="EMBL" id="CAF0978089.1"/>
    </source>
</evidence>
<evidence type="ECO:0000313" key="11">
    <source>
        <dbReference type="EMBL" id="CAF1192950.1"/>
    </source>
</evidence>
<evidence type="ECO:0000256" key="4">
    <source>
        <dbReference type="ARBA" id="ARBA00022777"/>
    </source>
</evidence>
<dbReference type="Proteomes" id="UP000663845">
    <property type="component" value="Unassembled WGS sequence"/>
</dbReference>
<evidence type="ECO:0000313" key="17">
    <source>
        <dbReference type="EMBL" id="CAF3628288.1"/>
    </source>
</evidence>
<evidence type="ECO:0000256" key="3">
    <source>
        <dbReference type="ARBA" id="ARBA00022741"/>
    </source>
</evidence>
<evidence type="ECO:0000313" key="19">
    <source>
        <dbReference type="EMBL" id="CAF3821878.1"/>
    </source>
</evidence>
<dbReference type="Pfam" id="PF00069">
    <property type="entry name" value="Pkinase"/>
    <property type="match status" value="1"/>
</dbReference>
<protein>
    <recommendedName>
        <fullName evidence="8">Protein kinase domain-containing protein</fullName>
    </recommendedName>
</protein>
<dbReference type="InterPro" id="IPR000719">
    <property type="entry name" value="Prot_kinase_dom"/>
</dbReference>
<evidence type="ECO:0000259" key="8">
    <source>
        <dbReference type="PROSITE" id="PS50011"/>
    </source>
</evidence>
<evidence type="ECO:0000313" key="21">
    <source>
        <dbReference type="Proteomes" id="UP000663877"/>
    </source>
</evidence>
<dbReference type="Gene3D" id="1.10.510.10">
    <property type="entry name" value="Transferase(Phosphotransferase) domain 1"/>
    <property type="match status" value="1"/>
</dbReference>
<dbReference type="EMBL" id="CAJNOI010000063">
    <property type="protein sequence ID" value="CAF0978089.1"/>
    <property type="molecule type" value="Genomic_DNA"/>
</dbReference>
<dbReference type="Proteomes" id="UP000663868">
    <property type="component" value="Unassembled WGS sequence"/>
</dbReference>
<accession>A0A814F4R5</accession>
<dbReference type="PROSITE" id="PS00107">
    <property type="entry name" value="PROTEIN_KINASE_ATP"/>
    <property type="match status" value="1"/>
</dbReference>
<evidence type="ECO:0000256" key="2">
    <source>
        <dbReference type="ARBA" id="ARBA00022679"/>
    </source>
</evidence>
<dbReference type="InterPro" id="IPR011009">
    <property type="entry name" value="Kinase-like_dom_sf"/>
</dbReference>
<evidence type="ECO:0000256" key="5">
    <source>
        <dbReference type="ARBA" id="ARBA00022840"/>
    </source>
</evidence>
<comment type="caution">
    <text evidence="9">The sequence shown here is derived from an EMBL/GenBank/DDBJ whole genome shotgun (WGS) entry which is preliminary data.</text>
</comment>
<organism evidence="9 21">
    <name type="scientific">Adineta steineri</name>
    <dbReference type="NCBI Taxonomy" id="433720"/>
    <lineage>
        <taxon>Eukaryota</taxon>
        <taxon>Metazoa</taxon>
        <taxon>Spiralia</taxon>
        <taxon>Gnathifera</taxon>
        <taxon>Rotifera</taxon>
        <taxon>Eurotatoria</taxon>
        <taxon>Bdelloidea</taxon>
        <taxon>Adinetida</taxon>
        <taxon>Adinetidae</taxon>
        <taxon>Adineta</taxon>
    </lineage>
</organism>
<evidence type="ECO:0000313" key="10">
    <source>
        <dbReference type="EMBL" id="CAF1130322.1"/>
    </source>
</evidence>
<dbReference type="Proteomes" id="UP000663881">
    <property type="component" value="Unassembled WGS sequence"/>
</dbReference>
<dbReference type="Gene3D" id="3.30.200.20">
    <property type="entry name" value="Phosphorylase Kinase, domain 1"/>
    <property type="match status" value="1"/>
</dbReference>
<dbReference type="EMBL" id="CAJNOM010000492">
    <property type="protein sequence ID" value="CAF1467954.1"/>
    <property type="molecule type" value="Genomic_DNA"/>
</dbReference>
<reference evidence="9" key="1">
    <citation type="submission" date="2021-02" db="EMBL/GenBank/DDBJ databases">
        <authorList>
            <person name="Nowell W R."/>
        </authorList>
    </citation>
    <scope>NUCLEOTIDE SEQUENCE</scope>
</reference>
<dbReference type="Proteomes" id="UP000663832">
    <property type="component" value="Unassembled WGS sequence"/>
</dbReference>